<protein>
    <submittedName>
        <fullName evidence="2 3">Uncharacterized protein</fullName>
    </submittedName>
</protein>
<gene>
    <name evidence="3" type="primary">20347443</name>
    <name evidence="2" type="ORF">GGTG_06985</name>
</gene>
<evidence type="ECO:0000313" key="4">
    <source>
        <dbReference type="Proteomes" id="UP000006039"/>
    </source>
</evidence>
<evidence type="ECO:0000256" key="1">
    <source>
        <dbReference type="SAM" id="MobiDB-lite"/>
    </source>
</evidence>
<evidence type="ECO:0000313" key="2">
    <source>
        <dbReference type="EMBL" id="EJT77071.1"/>
    </source>
</evidence>
<dbReference type="HOGENOM" id="CLU_2004075_0_0_1"/>
<dbReference type="EnsemblFungi" id="EJT77071">
    <property type="protein sequence ID" value="EJT77071"/>
    <property type="gene ID" value="GGTG_06985"/>
</dbReference>
<evidence type="ECO:0000313" key="3">
    <source>
        <dbReference type="EnsemblFungi" id="EJT77071"/>
    </source>
</evidence>
<reference evidence="2" key="2">
    <citation type="submission" date="2010-07" db="EMBL/GenBank/DDBJ databases">
        <authorList>
            <consortium name="The Broad Institute Genome Sequencing Platform"/>
            <consortium name="Broad Institute Genome Sequencing Center for Infectious Disease"/>
            <person name="Ma L.-J."/>
            <person name="Dead R."/>
            <person name="Young S."/>
            <person name="Zeng Q."/>
            <person name="Koehrsen M."/>
            <person name="Alvarado L."/>
            <person name="Berlin A."/>
            <person name="Chapman S.B."/>
            <person name="Chen Z."/>
            <person name="Freedman E."/>
            <person name="Gellesch M."/>
            <person name="Goldberg J."/>
            <person name="Griggs A."/>
            <person name="Gujja S."/>
            <person name="Heilman E.R."/>
            <person name="Heiman D."/>
            <person name="Hepburn T."/>
            <person name="Howarth C."/>
            <person name="Jen D."/>
            <person name="Larson L."/>
            <person name="Mehta T."/>
            <person name="Neiman D."/>
            <person name="Pearson M."/>
            <person name="Roberts A."/>
            <person name="Saif S."/>
            <person name="Shea T."/>
            <person name="Shenoy N."/>
            <person name="Sisk P."/>
            <person name="Stolte C."/>
            <person name="Sykes S."/>
            <person name="Walk T."/>
            <person name="White J."/>
            <person name="Yandava C."/>
            <person name="Haas B."/>
            <person name="Nusbaum C."/>
            <person name="Birren B."/>
        </authorList>
    </citation>
    <scope>NUCLEOTIDE SEQUENCE</scope>
    <source>
        <strain evidence="2">R3-111a-1</strain>
    </source>
</reference>
<reference evidence="4" key="1">
    <citation type="submission" date="2010-07" db="EMBL/GenBank/DDBJ databases">
        <title>The genome sequence of Gaeumannomyces graminis var. tritici strain R3-111a-1.</title>
        <authorList>
            <consortium name="The Broad Institute Genome Sequencing Platform"/>
            <person name="Ma L.-J."/>
            <person name="Dead R."/>
            <person name="Young S."/>
            <person name="Zeng Q."/>
            <person name="Koehrsen M."/>
            <person name="Alvarado L."/>
            <person name="Berlin A."/>
            <person name="Chapman S.B."/>
            <person name="Chen Z."/>
            <person name="Freedman E."/>
            <person name="Gellesch M."/>
            <person name="Goldberg J."/>
            <person name="Griggs A."/>
            <person name="Gujja S."/>
            <person name="Heilman E.R."/>
            <person name="Heiman D."/>
            <person name="Hepburn T."/>
            <person name="Howarth C."/>
            <person name="Jen D."/>
            <person name="Larson L."/>
            <person name="Mehta T."/>
            <person name="Neiman D."/>
            <person name="Pearson M."/>
            <person name="Roberts A."/>
            <person name="Saif S."/>
            <person name="Shea T."/>
            <person name="Shenoy N."/>
            <person name="Sisk P."/>
            <person name="Stolte C."/>
            <person name="Sykes S."/>
            <person name="Walk T."/>
            <person name="White J."/>
            <person name="Yandava C."/>
            <person name="Haas B."/>
            <person name="Nusbaum C."/>
            <person name="Birren B."/>
        </authorList>
    </citation>
    <scope>NUCLEOTIDE SEQUENCE [LARGE SCALE GENOMIC DNA]</scope>
    <source>
        <strain evidence="4">R3-111a-1</strain>
    </source>
</reference>
<dbReference type="Proteomes" id="UP000006039">
    <property type="component" value="Unassembled WGS sequence"/>
</dbReference>
<reference evidence="2" key="3">
    <citation type="submission" date="2010-09" db="EMBL/GenBank/DDBJ databases">
        <title>Annotation of Gaeumannomyces graminis var. tritici R3-111a-1.</title>
        <authorList>
            <consortium name="The Broad Institute Genome Sequencing Platform"/>
            <person name="Ma L.-J."/>
            <person name="Dead R."/>
            <person name="Young S.K."/>
            <person name="Zeng Q."/>
            <person name="Gargeya S."/>
            <person name="Fitzgerald M."/>
            <person name="Haas B."/>
            <person name="Abouelleil A."/>
            <person name="Alvarado L."/>
            <person name="Arachchi H.M."/>
            <person name="Berlin A."/>
            <person name="Brown A."/>
            <person name="Chapman S.B."/>
            <person name="Chen Z."/>
            <person name="Dunbar C."/>
            <person name="Freedman E."/>
            <person name="Gearin G."/>
            <person name="Gellesch M."/>
            <person name="Goldberg J."/>
            <person name="Griggs A."/>
            <person name="Gujja S."/>
            <person name="Heiman D."/>
            <person name="Howarth C."/>
            <person name="Larson L."/>
            <person name="Lui A."/>
            <person name="MacDonald P.J.P."/>
            <person name="Mehta T."/>
            <person name="Montmayeur A."/>
            <person name="Murphy C."/>
            <person name="Neiman D."/>
            <person name="Pearson M."/>
            <person name="Priest M."/>
            <person name="Roberts A."/>
            <person name="Saif S."/>
            <person name="Shea T."/>
            <person name="Shenoy N."/>
            <person name="Sisk P."/>
            <person name="Stolte C."/>
            <person name="Sykes S."/>
            <person name="Yandava C."/>
            <person name="Wortman J."/>
            <person name="Nusbaum C."/>
            <person name="Birren B."/>
        </authorList>
    </citation>
    <scope>NUCLEOTIDE SEQUENCE</scope>
    <source>
        <strain evidence="2">R3-111a-1</strain>
    </source>
</reference>
<dbReference type="RefSeq" id="XP_009223071.1">
    <property type="nucleotide sequence ID" value="XM_009224807.1"/>
</dbReference>
<keyword evidence="4" id="KW-1185">Reference proteome</keyword>
<accession>J3P0D8</accession>
<sequence length="124" mass="12968">MGEGKRGGGDIGEATGKSSLDAGAQEEDEGEEGLPMVRRSQVRNSADLDSGRGLTHRLARFRSALGGFEANHGCNPMGNSQFHHAEVSLGASRKEWLAEKGARTACVPFSARRAALATAVCSLA</sequence>
<dbReference type="VEuPathDB" id="FungiDB:GGTG_06985"/>
<reference evidence="3" key="5">
    <citation type="submission" date="2018-04" db="UniProtKB">
        <authorList>
            <consortium name="EnsemblFungi"/>
        </authorList>
    </citation>
    <scope>IDENTIFICATION</scope>
    <source>
        <strain evidence="3">R3-111a-1</strain>
    </source>
</reference>
<dbReference type="GeneID" id="20347443"/>
<feature type="region of interest" description="Disordered" evidence="1">
    <location>
        <begin position="1"/>
        <end position="53"/>
    </location>
</feature>
<proteinExistence type="predicted"/>
<name>J3P0D8_GAET3</name>
<dbReference type="AlphaFoldDB" id="J3P0D8"/>
<dbReference type="EMBL" id="GL385397">
    <property type="protein sequence ID" value="EJT77071.1"/>
    <property type="molecule type" value="Genomic_DNA"/>
</dbReference>
<reference evidence="3" key="4">
    <citation type="journal article" date="2015" name="G3 (Bethesda)">
        <title>Genome sequences of three phytopathogenic species of the Magnaporthaceae family of fungi.</title>
        <authorList>
            <person name="Okagaki L.H."/>
            <person name="Nunes C.C."/>
            <person name="Sailsbery J."/>
            <person name="Clay B."/>
            <person name="Brown D."/>
            <person name="John T."/>
            <person name="Oh Y."/>
            <person name="Young N."/>
            <person name="Fitzgerald M."/>
            <person name="Haas B.J."/>
            <person name="Zeng Q."/>
            <person name="Young S."/>
            <person name="Adiconis X."/>
            <person name="Fan L."/>
            <person name="Levin J.Z."/>
            <person name="Mitchell T.K."/>
            <person name="Okubara P.A."/>
            <person name="Farman M.L."/>
            <person name="Kohn L.M."/>
            <person name="Birren B."/>
            <person name="Ma L.-J."/>
            <person name="Dean R.A."/>
        </authorList>
    </citation>
    <scope>NUCLEOTIDE SEQUENCE</scope>
    <source>
        <strain evidence="3">R3-111a-1</strain>
    </source>
</reference>
<organism evidence="2">
    <name type="scientific">Gaeumannomyces tritici (strain R3-111a-1)</name>
    <name type="common">Wheat and barley take-all root rot fungus</name>
    <name type="synonym">Gaeumannomyces graminis var. tritici</name>
    <dbReference type="NCBI Taxonomy" id="644352"/>
    <lineage>
        <taxon>Eukaryota</taxon>
        <taxon>Fungi</taxon>
        <taxon>Dikarya</taxon>
        <taxon>Ascomycota</taxon>
        <taxon>Pezizomycotina</taxon>
        <taxon>Sordariomycetes</taxon>
        <taxon>Sordariomycetidae</taxon>
        <taxon>Magnaporthales</taxon>
        <taxon>Magnaporthaceae</taxon>
        <taxon>Gaeumannomyces</taxon>
    </lineage>
</organism>